<feature type="domain" description="H15" evidence="6">
    <location>
        <begin position="21"/>
        <end position="92"/>
    </location>
</feature>
<dbReference type="PANTHER" id="PTHR11467">
    <property type="entry name" value="HISTONE H1"/>
    <property type="match status" value="1"/>
</dbReference>
<feature type="region of interest" description="Disordered" evidence="5">
    <location>
        <begin position="1"/>
        <end position="26"/>
    </location>
</feature>
<dbReference type="AlphaFoldDB" id="A0A3L6QUP8"/>
<feature type="compositionally biased region" description="Basic residues" evidence="5">
    <location>
        <begin position="345"/>
        <end position="356"/>
    </location>
</feature>
<keyword evidence="8" id="KW-1185">Reference proteome</keyword>
<feature type="region of interest" description="Disordered" evidence="5">
    <location>
        <begin position="180"/>
        <end position="356"/>
    </location>
</feature>
<evidence type="ECO:0000313" key="7">
    <source>
        <dbReference type="EMBL" id="RLM86465.1"/>
    </source>
</evidence>
<dbReference type="InterPro" id="IPR005818">
    <property type="entry name" value="Histone_H1/H5_H15"/>
</dbReference>
<dbReference type="GO" id="GO:0031492">
    <property type="term" value="F:nucleosomal DNA binding"/>
    <property type="evidence" value="ECO:0007669"/>
    <property type="project" value="TreeGrafter"/>
</dbReference>
<dbReference type="Proteomes" id="UP000275267">
    <property type="component" value="Unassembled WGS sequence"/>
</dbReference>
<evidence type="ECO:0000256" key="3">
    <source>
        <dbReference type="ARBA" id="ARBA00023125"/>
    </source>
</evidence>
<dbReference type="GO" id="GO:0005730">
    <property type="term" value="C:nucleolus"/>
    <property type="evidence" value="ECO:0007669"/>
    <property type="project" value="TreeGrafter"/>
</dbReference>
<evidence type="ECO:0000256" key="4">
    <source>
        <dbReference type="ARBA" id="ARBA00023242"/>
    </source>
</evidence>
<protein>
    <recommendedName>
        <fullName evidence="6">H15 domain-containing protein</fullName>
    </recommendedName>
</protein>
<dbReference type="SMART" id="SM00384">
    <property type="entry name" value="AT_hook"/>
    <property type="match status" value="5"/>
</dbReference>
<feature type="compositionally biased region" description="Low complexity" evidence="5">
    <location>
        <begin position="333"/>
        <end position="343"/>
    </location>
</feature>
<evidence type="ECO:0000259" key="6">
    <source>
        <dbReference type="PROSITE" id="PS51504"/>
    </source>
</evidence>
<keyword evidence="3" id="KW-0238">DNA-binding</keyword>
<dbReference type="SMART" id="SM00526">
    <property type="entry name" value="H15"/>
    <property type="match status" value="1"/>
</dbReference>
<sequence length="356" mass="36248">MADDDGAAPELAPPPPPPPPPLPSYPEMILEAIDALDNDNGSNKTAISGYLKGKYGASLPTDHTSLLTINLGRMKSSGEIVFARNNYFRPDGDDEEVEKEEPSAPAPADPASPLRPNEHEDPAVAEDSTGVFDADSFFHDDGDDGLLAPPLGVAADEIAVPAPAPGVAADEIAVPAPAPGVAADAAAGPVKRGRGRPPKPKDAVAEDSSDSPAETSLVAADAVAEPPKRGRGRPPKPKDPVSEASVVDTDAAAVPAKRGRGRPPTPKDPAAMGTSGEPTAAANAPVKRGRGRPPKPKDPVAEATARATSGMIGPRPLGRPPKKAKVEEASISAPAAAPGTAGPVKRGRGRPTKVRH</sequence>
<dbReference type="GO" id="GO:0006355">
    <property type="term" value="P:regulation of DNA-templated transcription"/>
    <property type="evidence" value="ECO:0007669"/>
    <property type="project" value="InterPro"/>
</dbReference>
<reference evidence="8" key="1">
    <citation type="journal article" date="2019" name="Nat. Commun.">
        <title>The genome of broomcorn millet.</title>
        <authorList>
            <person name="Zou C."/>
            <person name="Miki D."/>
            <person name="Li D."/>
            <person name="Tang Q."/>
            <person name="Xiao L."/>
            <person name="Rajput S."/>
            <person name="Deng P."/>
            <person name="Jia W."/>
            <person name="Huang R."/>
            <person name="Zhang M."/>
            <person name="Sun Y."/>
            <person name="Hu J."/>
            <person name="Fu X."/>
            <person name="Schnable P.S."/>
            <person name="Li F."/>
            <person name="Zhang H."/>
            <person name="Feng B."/>
            <person name="Zhu X."/>
            <person name="Liu R."/>
            <person name="Schnable J.C."/>
            <person name="Zhu J.-K."/>
            <person name="Zhang H."/>
        </authorList>
    </citation>
    <scope>NUCLEOTIDE SEQUENCE [LARGE SCALE GENOMIC DNA]</scope>
</reference>
<dbReference type="Pfam" id="PF00538">
    <property type="entry name" value="Linker_histone"/>
    <property type="match status" value="1"/>
</dbReference>
<evidence type="ECO:0000313" key="8">
    <source>
        <dbReference type="Proteomes" id="UP000275267"/>
    </source>
</evidence>
<evidence type="ECO:0000256" key="2">
    <source>
        <dbReference type="ARBA" id="ARBA00022737"/>
    </source>
</evidence>
<dbReference type="GO" id="GO:0045910">
    <property type="term" value="P:negative regulation of DNA recombination"/>
    <property type="evidence" value="ECO:0007669"/>
    <property type="project" value="TreeGrafter"/>
</dbReference>
<dbReference type="GO" id="GO:0030261">
    <property type="term" value="P:chromosome condensation"/>
    <property type="evidence" value="ECO:0007669"/>
    <property type="project" value="TreeGrafter"/>
</dbReference>
<dbReference type="OrthoDB" id="1110759at2759"/>
<dbReference type="GO" id="GO:0006334">
    <property type="term" value="P:nucleosome assembly"/>
    <property type="evidence" value="ECO:0007669"/>
    <property type="project" value="InterPro"/>
</dbReference>
<comment type="subcellular location">
    <subcellularLocation>
        <location evidence="1">Nucleus</location>
    </subcellularLocation>
</comment>
<gene>
    <name evidence="7" type="ORF">C2845_PM04G13390</name>
</gene>
<dbReference type="SUPFAM" id="SSF46785">
    <property type="entry name" value="Winged helix' DNA-binding domain"/>
    <property type="match status" value="1"/>
</dbReference>
<dbReference type="PRINTS" id="PR00930">
    <property type="entry name" value="HIGHMOBLTYIY"/>
</dbReference>
<keyword evidence="4" id="KW-0539">Nucleus</keyword>
<feature type="compositionally biased region" description="Low complexity" evidence="5">
    <location>
        <begin position="180"/>
        <end position="190"/>
    </location>
</feature>
<dbReference type="PANTHER" id="PTHR11467:SF162">
    <property type="entry name" value="HMG-Y-RELATED PROTEIN A"/>
    <property type="match status" value="1"/>
</dbReference>
<dbReference type="EMBL" id="PQIB02000011">
    <property type="protein sequence ID" value="RLM86465.1"/>
    <property type="molecule type" value="Genomic_DNA"/>
</dbReference>
<dbReference type="PROSITE" id="PS51504">
    <property type="entry name" value="H15"/>
    <property type="match status" value="1"/>
</dbReference>
<dbReference type="GO" id="GO:0003690">
    <property type="term" value="F:double-stranded DNA binding"/>
    <property type="evidence" value="ECO:0007669"/>
    <property type="project" value="TreeGrafter"/>
</dbReference>
<feature type="compositionally biased region" description="Pro residues" evidence="5">
    <location>
        <begin position="11"/>
        <end position="24"/>
    </location>
</feature>
<proteinExistence type="predicted"/>
<name>A0A3L6QUP8_PANMI</name>
<accession>A0A3L6QUP8</accession>
<dbReference type="InterPro" id="IPR017956">
    <property type="entry name" value="AT_hook_DNA-bd_motif"/>
</dbReference>
<dbReference type="GO" id="GO:0000786">
    <property type="term" value="C:nucleosome"/>
    <property type="evidence" value="ECO:0007669"/>
    <property type="project" value="InterPro"/>
</dbReference>
<dbReference type="PRINTS" id="PR00929">
    <property type="entry name" value="ATHOOK"/>
</dbReference>
<dbReference type="STRING" id="4540.A0A3L6QUP8"/>
<dbReference type="InterPro" id="IPR000116">
    <property type="entry name" value="HMGA"/>
</dbReference>
<organism evidence="7 8">
    <name type="scientific">Panicum miliaceum</name>
    <name type="common">Proso millet</name>
    <name type="synonym">Broomcorn millet</name>
    <dbReference type="NCBI Taxonomy" id="4540"/>
    <lineage>
        <taxon>Eukaryota</taxon>
        <taxon>Viridiplantae</taxon>
        <taxon>Streptophyta</taxon>
        <taxon>Embryophyta</taxon>
        <taxon>Tracheophyta</taxon>
        <taxon>Spermatophyta</taxon>
        <taxon>Magnoliopsida</taxon>
        <taxon>Liliopsida</taxon>
        <taxon>Poales</taxon>
        <taxon>Poaceae</taxon>
        <taxon>PACMAD clade</taxon>
        <taxon>Panicoideae</taxon>
        <taxon>Panicodae</taxon>
        <taxon>Paniceae</taxon>
        <taxon>Panicinae</taxon>
        <taxon>Panicum</taxon>
        <taxon>Panicum sect. Panicum</taxon>
    </lineage>
</organism>
<keyword evidence="2" id="KW-0677">Repeat</keyword>
<feature type="region of interest" description="Disordered" evidence="5">
    <location>
        <begin position="85"/>
        <end position="149"/>
    </location>
</feature>
<evidence type="ECO:0000256" key="5">
    <source>
        <dbReference type="SAM" id="MobiDB-lite"/>
    </source>
</evidence>
<dbReference type="Gene3D" id="1.10.10.10">
    <property type="entry name" value="Winged helix-like DNA-binding domain superfamily/Winged helix DNA-binding domain"/>
    <property type="match status" value="1"/>
</dbReference>
<evidence type="ECO:0000256" key="1">
    <source>
        <dbReference type="ARBA" id="ARBA00004123"/>
    </source>
</evidence>
<dbReference type="InterPro" id="IPR036388">
    <property type="entry name" value="WH-like_DNA-bd_sf"/>
</dbReference>
<comment type="caution">
    <text evidence="7">The sequence shown here is derived from an EMBL/GenBank/DDBJ whole genome shotgun (WGS) entry which is preliminary data.</text>
</comment>
<dbReference type="InterPro" id="IPR036390">
    <property type="entry name" value="WH_DNA-bd_sf"/>
</dbReference>